<dbReference type="PANTHER" id="PTHR11937">
    <property type="entry name" value="ACTIN"/>
    <property type="match status" value="1"/>
</dbReference>
<keyword evidence="3" id="KW-0963">Cytoplasm</keyword>
<gene>
    <name evidence="6" type="ORF">DR999_PMT17036</name>
</gene>
<dbReference type="Proteomes" id="UP000297703">
    <property type="component" value="Unassembled WGS sequence"/>
</dbReference>
<dbReference type="SMART" id="SM00268">
    <property type="entry name" value="ACTIN"/>
    <property type="match status" value="1"/>
</dbReference>
<organism evidence="6 7">
    <name type="scientific">Platysternon megacephalum</name>
    <name type="common">big-headed turtle</name>
    <dbReference type="NCBI Taxonomy" id="55544"/>
    <lineage>
        <taxon>Eukaryota</taxon>
        <taxon>Metazoa</taxon>
        <taxon>Chordata</taxon>
        <taxon>Craniata</taxon>
        <taxon>Vertebrata</taxon>
        <taxon>Euteleostomi</taxon>
        <taxon>Archelosauria</taxon>
        <taxon>Testudinata</taxon>
        <taxon>Testudines</taxon>
        <taxon>Cryptodira</taxon>
        <taxon>Durocryptodira</taxon>
        <taxon>Testudinoidea</taxon>
        <taxon>Platysternidae</taxon>
        <taxon>Platysternon</taxon>
    </lineage>
</organism>
<evidence type="ECO:0000313" key="6">
    <source>
        <dbReference type="EMBL" id="TFK00833.1"/>
    </source>
</evidence>
<dbReference type="FunFam" id="3.90.640.10:FF:000007">
    <property type="entry name" value="Actin like 7B"/>
    <property type="match status" value="1"/>
</dbReference>
<dbReference type="Gene3D" id="3.30.420.40">
    <property type="match status" value="2"/>
</dbReference>
<evidence type="ECO:0000313" key="7">
    <source>
        <dbReference type="Proteomes" id="UP000297703"/>
    </source>
</evidence>
<dbReference type="InterPro" id="IPR043129">
    <property type="entry name" value="ATPase_NBD"/>
</dbReference>
<comment type="similarity">
    <text evidence="2 4">Belongs to the actin family.</text>
</comment>
<protein>
    <submittedName>
        <fullName evidence="6">Actin-like protein 9</fullName>
    </submittedName>
</protein>
<evidence type="ECO:0000256" key="2">
    <source>
        <dbReference type="ARBA" id="ARBA00006752"/>
    </source>
</evidence>
<evidence type="ECO:0000256" key="3">
    <source>
        <dbReference type="ARBA" id="ARBA00023212"/>
    </source>
</evidence>
<dbReference type="GO" id="GO:0005856">
    <property type="term" value="C:cytoskeleton"/>
    <property type="evidence" value="ECO:0007669"/>
    <property type="project" value="UniProtKB-SubCell"/>
</dbReference>
<dbReference type="FunFam" id="3.30.420.40:FF:000050">
    <property type="entry name" value="Actin, alpha skeletal muscle"/>
    <property type="match status" value="1"/>
</dbReference>
<proteinExistence type="inferred from homology"/>
<name>A0A4D9E0G2_9SAUR</name>
<reference evidence="6 7" key="2">
    <citation type="submission" date="2019-04" db="EMBL/GenBank/DDBJ databases">
        <title>The genome sequence of big-headed turtle.</title>
        <authorList>
            <person name="Gong S."/>
        </authorList>
    </citation>
    <scope>NUCLEOTIDE SEQUENCE [LARGE SCALE GENOMIC DNA]</scope>
    <source>
        <strain evidence="6">DO16091913</strain>
        <tissue evidence="6">Muscle</tissue>
    </source>
</reference>
<dbReference type="AlphaFoldDB" id="A0A4D9E0G2"/>
<sequence>MSSDSPRTGSSRLSSPDPMTPRTMNEGMVTSKSMTPRSGSLGTRSPSLRSGAHSPDQYLKAKGAAQESGFTREWSSSPAKDRPVMKKTGAIVIETGTGSCKAGFAGQQKPKSIVGTLVGHLSERSIKSGRTGPDTFVGERARLQPNVEIIFPVRNGIIIDWEAAEVLWRHMFYHDLKVPPEEHALLMSDPPLSPTTNREKMVEVVFESLNSPGMYIAYHSVLSVYAHGKISGLVVDTGYAVTHTVPVLDGYSLPHAIERMDIAGSHLTSFLLQLLRDTGHAFNERMMHIVEDIKHKFCYVAADFESECNLPKEEYMVDFQLPDGQIISLGKERFQCPERLFNPPKMPGVSLVGIHGMAQRSLKKVPKEARRDMYQNVLLCGGSSLFEGLEKRFSSELLQKVPANTKLRVSSIPLRNYAAWTGGSVLASLKNFQSCWIRKEQYKEHGPYIVHRKCY</sequence>
<keyword evidence="3" id="KW-0206">Cytoskeleton</keyword>
<feature type="region of interest" description="Disordered" evidence="5">
    <location>
        <begin position="1"/>
        <end position="86"/>
    </location>
</feature>
<feature type="compositionally biased region" description="Polar residues" evidence="5">
    <location>
        <begin position="1"/>
        <end position="14"/>
    </location>
</feature>
<comment type="caution">
    <text evidence="6">The sequence shown here is derived from an EMBL/GenBank/DDBJ whole genome shotgun (WGS) entry which is preliminary data.</text>
</comment>
<evidence type="ECO:0000256" key="4">
    <source>
        <dbReference type="RuleBase" id="RU000487"/>
    </source>
</evidence>
<keyword evidence="7" id="KW-1185">Reference proteome</keyword>
<dbReference type="OrthoDB" id="9932367at2759"/>
<comment type="subcellular location">
    <subcellularLocation>
        <location evidence="1">Cytoplasm</location>
        <location evidence="1">Cytoskeleton</location>
    </subcellularLocation>
</comment>
<reference evidence="6 7" key="1">
    <citation type="submission" date="2019-04" db="EMBL/GenBank/DDBJ databases">
        <title>Draft genome of the big-headed turtle Platysternon megacephalum.</title>
        <authorList>
            <person name="Gong S."/>
        </authorList>
    </citation>
    <scope>NUCLEOTIDE SEQUENCE [LARGE SCALE GENOMIC DNA]</scope>
    <source>
        <strain evidence="6">DO16091913</strain>
        <tissue evidence="6">Muscle</tissue>
    </source>
</reference>
<dbReference type="PRINTS" id="PR00190">
    <property type="entry name" value="ACTIN"/>
</dbReference>
<evidence type="ECO:0000256" key="5">
    <source>
        <dbReference type="SAM" id="MobiDB-lite"/>
    </source>
</evidence>
<dbReference type="SUPFAM" id="SSF53067">
    <property type="entry name" value="Actin-like ATPase domain"/>
    <property type="match status" value="2"/>
</dbReference>
<dbReference type="STRING" id="55544.A0A4D9E0G2"/>
<dbReference type="Pfam" id="PF00022">
    <property type="entry name" value="Actin"/>
    <property type="match status" value="1"/>
</dbReference>
<accession>A0A4D9E0G2</accession>
<dbReference type="InterPro" id="IPR004000">
    <property type="entry name" value="Actin"/>
</dbReference>
<dbReference type="EMBL" id="QXTE01000254">
    <property type="protein sequence ID" value="TFK00833.1"/>
    <property type="molecule type" value="Genomic_DNA"/>
</dbReference>
<evidence type="ECO:0000256" key="1">
    <source>
        <dbReference type="ARBA" id="ARBA00004245"/>
    </source>
</evidence>
<dbReference type="Gene3D" id="3.90.640.10">
    <property type="entry name" value="Actin, Chain A, domain 4"/>
    <property type="match status" value="1"/>
</dbReference>
<feature type="compositionally biased region" description="Polar residues" evidence="5">
    <location>
        <begin position="28"/>
        <end position="48"/>
    </location>
</feature>